<evidence type="ECO:0000313" key="2">
    <source>
        <dbReference type="EMBL" id="PHK93952.1"/>
    </source>
</evidence>
<organism evidence="2 3">
    <name type="scientific">Teichococcus rhizosphaerae</name>
    <dbReference type="NCBI Taxonomy" id="1335062"/>
    <lineage>
        <taxon>Bacteria</taxon>
        <taxon>Pseudomonadati</taxon>
        <taxon>Pseudomonadota</taxon>
        <taxon>Alphaproteobacteria</taxon>
        <taxon>Acetobacterales</taxon>
        <taxon>Roseomonadaceae</taxon>
        <taxon>Roseomonas</taxon>
    </lineage>
</organism>
<dbReference type="Proteomes" id="UP000223527">
    <property type="component" value="Unassembled WGS sequence"/>
</dbReference>
<reference evidence="2 3" key="1">
    <citation type="submission" date="2017-10" db="EMBL/GenBank/DDBJ databases">
        <authorList>
            <person name="Banno H."/>
            <person name="Chua N.-H."/>
        </authorList>
    </citation>
    <scope>NUCLEOTIDE SEQUENCE [LARGE SCALE GENOMIC DNA]</scope>
    <source>
        <strain evidence="2 3">YW11</strain>
    </source>
</reference>
<protein>
    <recommendedName>
        <fullName evidence="4">DUF533 domain-containing protein</fullName>
    </recommendedName>
</protein>
<keyword evidence="3" id="KW-1185">Reference proteome</keyword>
<feature type="compositionally biased region" description="Pro residues" evidence="1">
    <location>
        <begin position="32"/>
        <end position="54"/>
    </location>
</feature>
<gene>
    <name evidence="2" type="ORF">CR162_16150</name>
</gene>
<dbReference type="AlphaFoldDB" id="A0A2C6XZK6"/>
<comment type="caution">
    <text evidence="2">The sequence shown here is derived from an EMBL/GenBank/DDBJ whole genome shotgun (WGS) entry which is preliminary data.</text>
</comment>
<accession>A0A2C6XZK6</accession>
<proteinExistence type="predicted"/>
<dbReference type="EMBL" id="PDNU01000034">
    <property type="protein sequence ID" value="PHK93952.1"/>
    <property type="molecule type" value="Genomic_DNA"/>
</dbReference>
<feature type="region of interest" description="Disordered" evidence="1">
    <location>
        <begin position="30"/>
        <end position="54"/>
    </location>
</feature>
<evidence type="ECO:0000313" key="3">
    <source>
        <dbReference type="Proteomes" id="UP000223527"/>
    </source>
</evidence>
<name>A0A2C6XZK6_9PROT</name>
<sequence>MTTKTWRLLRWLGLNADGRSELLERQALALPATPPPAPPPPPGAAPPRPPPPTPQRLLQEQVATKLLHGWLQNRHQTLFPLALNLGNLPPPHRLLLARCMQATAAMTGAPPPAEALAAIGGGAAERAALAEAPPPLPELLSALQREGLGAHAYSAALLSAAEARVGQAWLDYLAAAFALPPSVTADLRRRGGRRLRPRSR</sequence>
<evidence type="ECO:0008006" key="4">
    <source>
        <dbReference type="Google" id="ProtNLM"/>
    </source>
</evidence>
<dbReference type="RefSeq" id="WP_099096564.1">
    <property type="nucleotide sequence ID" value="NZ_PDNU01000034.1"/>
</dbReference>
<evidence type="ECO:0000256" key="1">
    <source>
        <dbReference type="SAM" id="MobiDB-lite"/>
    </source>
</evidence>